<protein>
    <recommendedName>
        <fullName evidence="4">Aspartic peptidase DDI1-type domain-containing protein</fullName>
    </recommendedName>
</protein>
<dbReference type="CDD" id="cd00303">
    <property type="entry name" value="retropepsin_like"/>
    <property type="match status" value="1"/>
</dbReference>
<evidence type="ECO:0000256" key="1">
    <source>
        <dbReference type="SAM" id="MobiDB-lite"/>
    </source>
</evidence>
<dbReference type="eggNOG" id="KOG0017">
    <property type="taxonomic scope" value="Eukaryota"/>
</dbReference>
<dbReference type="OrthoDB" id="1434300at2759"/>
<dbReference type="AlphaFoldDB" id="W9QNA6"/>
<feature type="region of interest" description="Disordered" evidence="1">
    <location>
        <begin position="99"/>
        <end position="148"/>
    </location>
</feature>
<dbReference type="PANTHER" id="PTHR33240:SF8">
    <property type="entry name" value="OS03G0439900 PROTEIN"/>
    <property type="match status" value="1"/>
</dbReference>
<feature type="region of interest" description="Disordered" evidence="1">
    <location>
        <begin position="1"/>
        <end position="20"/>
    </location>
</feature>
<dbReference type="Gene3D" id="2.40.70.10">
    <property type="entry name" value="Acid Proteases"/>
    <property type="match status" value="1"/>
</dbReference>
<reference evidence="3" key="1">
    <citation type="submission" date="2013-01" db="EMBL/GenBank/DDBJ databases">
        <title>Draft Genome Sequence of a Mulberry Tree, Morus notabilis C.K. Schneid.</title>
        <authorList>
            <person name="He N."/>
            <person name="Zhao S."/>
        </authorList>
    </citation>
    <scope>NUCLEOTIDE SEQUENCE</scope>
</reference>
<dbReference type="KEGG" id="mnt:21404928"/>
<dbReference type="EMBL" id="KE343439">
    <property type="protein sequence ID" value="EXB29434.1"/>
    <property type="molecule type" value="Genomic_DNA"/>
</dbReference>
<accession>W9QNA6</accession>
<evidence type="ECO:0000313" key="2">
    <source>
        <dbReference type="EMBL" id="EXB29434.1"/>
    </source>
</evidence>
<organism evidence="2 3">
    <name type="scientific">Morus notabilis</name>
    <dbReference type="NCBI Taxonomy" id="981085"/>
    <lineage>
        <taxon>Eukaryota</taxon>
        <taxon>Viridiplantae</taxon>
        <taxon>Streptophyta</taxon>
        <taxon>Embryophyta</taxon>
        <taxon>Tracheophyta</taxon>
        <taxon>Spermatophyta</taxon>
        <taxon>Magnoliopsida</taxon>
        <taxon>eudicotyledons</taxon>
        <taxon>Gunneridae</taxon>
        <taxon>Pentapetalae</taxon>
        <taxon>rosids</taxon>
        <taxon>fabids</taxon>
        <taxon>Rosales</taxon>
        <taxon>Moraceae</taxon>
        <taxon>Moreae</taxon>
        <taxon>Morus</taxon>
    </lineage>
</organism>
<keyword evidence="3" id="KW-1185">Reference proteome</keyword>
<evidence type="ECO:0008006" key="4">
    <source>
        <dbReference type="Google" id="ProtNLM"/>
    </source>
</evidence>
<gene>
    <name evidence="2" type="ORF">L484_022105</name>
</gene>
<dbReference type="InterPro" id="IPR021109">
    <property type="entry name" value="Peptidase_aspartic_dom_sf"/>
</dbReference>
<dbReference type="Proteomes" id="UP000030645">
    <property type="component" value="Unassembled WGS sequence"/>
</dbReference>
<proteinExistence type="predicted"/>
<dbReference type="PANTHER" id="PTHR33240">
    <property type="entry name" value="OS08G0508500 PROTEIN"/>
    <property type="match status" value="1"/>
</dbReference>
<feature type="compositionally biased region" description="Basic and acidic residues" evidence="1">
    <location>
        <begin position="115"/>
        <end position="129"/>
    </location>
</feature>
<evidence type="ECO:0000313" key="3">
    <source>
        <dbReference type="Proteomes" id="UP000030645"/>
    </source>
</evidence>
<name>W9QNA6_9ROSA</name>
<sequence length="363" mass="41635">MSNPPDAKKLRQDESRKPRPFQRYDFYHELTIGVEEVFNQVRRGNLLSRPEPMRSDPSRRNQNKYCRFHGDIGHNTNDCADFKDEIKWVIREGRLQDFKAKRRPMNDGHGGQNDSRCREENRRPEDREPVSIIRTVPDGPYVRGDSRRSQKDYAYEARRVYPKRFWNLSTAKITKYISVDVTFNEEDVNGVHFSHNDALVVEAIIGNHTVCRILVDNGSSVGLLYADCLEKIGVPKEQLEKTSRPLYGFIGDSVIPQGTIRLPINAGEKPRHATTMANFVVIKGVSQYNAVIGRLTLQALRAITSIYHQKVKFSTPNDVGEMKSNQYEARVAYSDALRGYDQLGRQEARVIHQGAMEDIDPRV</sequence>
<feature type="compositionally biased region" description="Basic and acidic residues" evidence="1">
    <location>
        <begin position="1"/>
        <end position="17"/>
    </location>
</feature>